<feature type="disulfide bond" evidence="3">
    <location>
        <begin position="283"/>
        <end position="300"/>
    </location>
</feature>
<dbReference type="GO" id="GO:0009888">
    <property type="term" value="P:tissue development"/>
    <property type="evidence" value="ECO:0007669"/>
    <property type="project" value="TreeGrafter"/>
</dbReference>
<dbReference type="STRING" id="8469.M7BEE6"/>
<dbReference type="PROSITE" id="PS01248">
    <property type="entry name" value="EGF_LAM_1"/>
    <property type="match status" value="1"/>
</dbReference>
<evidence type="ECO:0000256" key="1">
    <source>
        <dbReference type="ARBA" id="ARBA00023157"/>
    </source>
</evidence>
<feature type="disulfide bond" evidence="3">
    <location>
        <begin position="302"/>
        <end position="311"/>
    </location>
</feature>
<keyword evidence="4" id="KW-0175">Coiled coil</keyword>
<dbReference type="PRINTS" id="PR00011">
    <property type="entry name" value="EGFLAMININ"/>
</dbReference>
<sequence length="501" mass="54665">MRPREGSSEQGYLLGPRPKGSVSTAQAGPVPHCRPGPIAQGGPIQHRGVLTLTLWGGGLFQHPEPPHGCSLGSCYPVTGDLLVGRAERLKASSTCVEHVTIRLDLEAEFHFTHLIMTFKTFRPAAMLIERSANFGRTWKVYRYFAYDCASAFPSAAPAPLRRVDDVICESRYSDIEPSSEGEVIYRVLDPAIPIRDPYSPAIQSESSSAQRDNAQVPDRCREIPAQISEQHRPGDPALSTGPAWGGVFTGQCPCQPGFGGRTCADCQENHWGEPSLQCRACDCDPRGVESSQCHRATGHCSCRPGVSGVRCDPCACQPCHQCFGDWDRVVQDLAARTRGLALPAKHIQQTGIAGAFERNFRQLEEKLGRARAIVDARNATAGAVTQLLRTMEELGQHVGEATEMLTQLEGELTAAQDENYNANRALGTLERSARGLNLTLLDLARQLHLLKNSNFLALEGSYQENERVLEEKAAQLDGLEAKVKGIVGAINQQIQIYNTCQ</sequence>
<dbReference type="Pfam" id="PF00055">
    <property type="entry name" value="Laminin_N"/>
    <property type="match status" value="1"/>
</dbReference>
<evidence type="ECO:0000259" key="6">
    <source>
        <dbReference type="PROSITE" id="PS50027"/>
    </source>
</evidence>
<dbReference type="SUPFAM" id="SSF57196">
    <property type="entry name" value="EGF/Laminin"/>
    <property type="match status" value="1"/>
</dbReference>
<dbReference type="PANTHER" id="PTHR10574:SF375">
    <property type="entry name" value="LAMININ SUBUNIT BETA-1"/>
    <property type="match status" value="1"/>
</dbReference>
<evidence type="ECO:0000256" key="3">
    <source>
        <dbReference type="PROSITE-ProRule" id="PRU00460"/>
    </source>
</evidence>
<keyword evidence="1 3" id="KW-1015">Disulfide bond</keyword>
<evidence type="ECO:0000256" key="4">
    <source>
        <dbReference type="SAM" id="Coils"/>
    </source>
</evidence>
<dbReference type="Proteomes" id="UP000031443">
    <property type="component" value="Unassembled WGS sequence"/>
</dbReference>
<keyword evidence="9" id="KW-1185">Reference proteome</keyword>
<evidence type="ECO:0000313" key="9">
    <source>
        <dbReference type="Proteomes" id="UP000031443"/>
    </source>
</evidence>
<dbReference type="Gene3D" id="2.60.120.260">
    <property type="entry name" value="Galactose-binding domain-like"/>
    <property type="match status" value="1"/>
</dbReference>
<dbReference type="PROSITE" id="PS51117">
    <property type="entry name" value="LAMININ_NTER"/>
    <property type="match status" value="1"/>
</dbReference>
<feature type="disulfide bond" evidence="3">
    <location>
        <begin position="281"/>
        <end position="293"/>
    </location>
</feature>
<dbReference type="Gene3D" id="2.10.25.10">
    <property type="entry name" value="Laminin"/>
    <property type="match status" value="2"/>
</dbReference>
<evidence type="ECO:0000259" key="7">
    <source>
        <dbReference type="PROSITE" id="PS51117"/>
    </source>
</evidence>
<comment type="caution">
    <text evidence="3">Lacks conserved residue(s) required for the propagation of feature annotation.</text>
</comment>
<name>M7BEE6_CHEMY</name>
<feature type="domain" description="Laminin N-terminal" evidence="7">
    <location>
        <begin position="1"/>
        <end position="261"/>
    </location>
</feature>
<feature type="region of interest" description="Disordered" evidence="5">
    <location>
        <begin position="1"/>
        <end position="38"/>
    </location>
</feature>
<dbReference type="EMBL" id="KB577555">
    <property type="protein sequence ID" value="EMP26592.1"/>
    <property type="molecule type" value="Genomic_DNA"/>
</dbReference>
<evidence type="ECO:0000313" key="8">
    <source>
        <dbReference type="EMBL" id="EMP26592.1"/>
    </source>
</evidence>
<organism evidence="8 9">
    <name type="scientific">Chelonia mydas</name>
    <name type="common">Green sea-turtle</name>
    <name type="synonym">Chelonia agassizi</name>
    <dbReference type="NCBI Taxonomy" id="8469"/>
    <lineage>
        <taxon>Eukaryota</taxon>
        <taxon>Metazoa</taxon>
        <taxon>Chordata</taxon>
        <taxon>Craniata</taxon>
        <taxon>Vertebrata</taxon>
        <taxon>Euteleostomi</taxon>
        <taxon>Archelosauria</taxon>
        <taxon>Testudinata</taxon>
        <taxon>Testudines</taxon>
        <taxon>Cryptodira</taxon>
        <taxon>Durocryptodira</taxon>
        <taxon>Americhelydia</taxon>
        <taxon>Chelonioidea</taxon>
        <taxon>Cheloniidae</taxon>
        <taxon>Chelonia</taxon>
    </lineage>
</organism>
<gene>
    <name evidence="8" type="ORF">UY3_16315</name>
</gene>
<proteinExistence type="predicted"/>
<dbReference type="SMART" id="SM00180">
    <property type="entry name" value="EGF_Lam"/>
    <property type="match status" value="2"/>
</dbReference>
<dbReference type="InterPro" id="IPR002049">
    <property type="entry name" value="LE_dom"/>
</dbReference>
<dbReference type="PANTHER" id="PTHR10574">
    <property type="entry name" value="NETRIN/LAMININ-RELATED"/>
    <property type="match status" value="1"/>
</dbReference>
<dbReference type="GO" id="GO:0009887">
    <property type="term" value="P:animal organ morphogenesis"/>
    <property type="evidence" value="ECO:0007669"/>
    <property type="project" value="TreeGrafter"/>
</dbReference>
<dbReference type="CDD" id="cd00055">
    <property type="entry name" value="EGF_Lam"/>
    <property type="match status" value="2"/>
</dbReference>
<feature type="coiled-coil region" evidence="4">
    <location>
        <begin position="391"/>
        <end position="425"/>
    </location>
</feature>
<reference evidence="9" key="1">
    <citation type="journal article" date="2013" name="Nat. Genet.">
        <title>The draft genomes of soft-shell turtle and green sea turtle yield insights into the development and evolution of the turtle-specific body plan.</title>
        <authorList>
            <person name="Wang Z."/>
            <person name="Pascual-Anaya J."/>
            <person name="Zadissa A."/>
            <person name="Li W."/>
            <person name="Niimura Y."/>
            <person name="Huang Z."/>
            <person name="Li C."/>
            <person name="White S."/>
            <person name="Xiong Z."/>
            <person name="Fang D."/>
            <person name="Wang B."/>
            <person name="Ming Y."/>
            <person name="Chen Y."/>
            <person name="Zheng Y."/>
            <person name="Kuraku S."/>
            <person name="Pignatelli M."/>
            <person name="Herrero J."/>
            <person name="Beal K."/>
            <person name="Nozawa M."/>
            <person name="Li Q."/>
            <person name="Wang J."/>
            <person name="Zhang H."/>
            <person name="Yu L."/>
            <person name="Shigenobu S."/>
            <person name="Wang J."/>
            <person name="Liu J."/>
            <person name="Flicek P."/>
            <person name="Searle S."/>
            <person name="Wang J."/>
            <person name="Kuratani S."/>
            <person name="Yin Y."/>
            <person name="Aken B."/>
            <person name="Zhang G."/>
            <person name="Irie N."/>
        </authorList>
    </citation>
    <scope>NUCLEOTIDE SEQUENCE [LARGE SCALE GENOMIC DNA]</scope>
</reference>
<feature type="domain" description="Laminin EGF-like" evidence="6">
    <location>
        <begin position="281"/>
        <end position="318"/>
    </location>
</feature>
<dbReference type="PROSITE" id="PS50027">
    <property type="entry name" value="EGF_LAM_2"/>
    <property type="match status" value="1"/>
</dbReference>
<dbReference type="InterPro" id="IPR050440">
    <property type="entry name" value="Laminin/Netrin_ECM"/>
</dbReference>
<accession>M7BEE6</accession>
<keyword evidence="2 3" id="KW-0424">Laminin EGF-like domain</keyword>
<dbReference type="Pfam" id="PF00053">
    <property type="entry name" value="EGF_laminin"/>
    <property type="match status" value="2"/>
</dbReference>
<evidence type="ECO:0000256" key="5">
    <source>
        <dbReference type="SAM" id="MobiDB-lite"/>
    </source>
</evidence>
<dbReference type="InterPro" id="IPR008211">
    <property type="entry name" value="Laminin_N"/>
</dbReference>
<protein>
    <submittedName>
        <fullName evidence="8">Laminin subunit beta-2</fullName>
    </submittedName>
</protein>
<dbReference type="AlphaFoldDB" id="M7BEE6"/>
<evidence type="ECO:0000256" key="2">
    <source>
        <dbReference type="ARBA" id="ARBA00023292"/>
    </source>
</evidence>
<dbReference type="SMART" id="SM00136">
    <property type="entry name" value="LamNT"/>
    <property type="match status" value="1"/>
</dbReference>
<dbReference type="eggNOG" id="KOG0994">
    <property type="taxonomic scope" value="Eukaryota"/>
</dbReference>